<proteinExistence type="predicted"/>
<feature type="non-terminal residue" evidence="2">
    <location>
        <position position="267"/>
    </location>
</feature>
<dbReference type="InterPro" id="IPR018657">
    <property type="entry name" value="LarA-like_N"/>
</dbReference>
<dbReference type="GO" id="GO:0050043">
    <property type="term" value="F:lactate racemase activity"/>
    <property type="evidence" value="ECO:0007669"/>
    <property type="project" value="InterPro"/>
</dbReference>
<accession>X1H146</accession>
<reference evidence="2" key="1">
    <citation type="journal article" date="2014" name="Front. Microbiol.">
        <title>High frequency of phylogenetically diverse reductive dehalogenase-homologous genes in deep subseafloor sedimentary metagenomes.</title>
        <authorList>
            <person name="Kawai M."/>
            <person name="Futagami T."/>
            <person name="Toyoda A."/>
            <person name="Takaki Y."/>
            <person name="Nishi S."/>
            <person name="Hori S."/>
            <person name="Arai W."/>
            <person name="Tsubouchi T."/>
            <person name="Morono Y."/>
            <person name="Uchiyama I."/>
            <person name="Ito T."/>
            <person name="Fujiyama A."/>
            <person name="Inagaki F."/>
            <person name="Takami H."/>
        </authorList>
    </citation>
    <scope>NUCLEOTIDE SEQUENCE</scope>
    <source>
        <strain evidence="2">Expedition CK06-06</strain>
    </source>
</reference>
<comment type="caution">
    <text evidence="2">The sequence shown here is derived from an EMBL/GenBank/DDBJ whole genome shotgun (WGS) entry which is preliminary data.</text>
</comment>
<feature type="domain" description="LarA-like N-terminal" evidence="1">
    <location>
        <begin position="10"/>
        <end position="211"/>
    </location>
</feature>
<dbReference type="NCBIfam" id="NF033504">
    <property type="entry name" value="Ni_dep_LarA"/>
    <property type="match status" value="1"/>
</dbReference>
<organism evidence="2">
    <name type="scientific">marine sediment metagenome</name>
    <dbReference type="NCBI Taxonomy" id="412755"/>
    <lineage>
        <taxon>unclassified sequences</taxon>
        <taxon>metagenomes</taxon>
        <taxon>ecological metagenomes</taxon>
    </lineage>
</organism>
<dbReference type="Pfam" id="PF09861">
    <property type="entry name" value="Lar_N"/>
    <property type="match status" value="1"/>
</dbReference>
<dbReference type="EMBL" id="BARU01024113">
    <property type="protein sequence ID" value="GAH47574.1"/>
    <property type="molecule type" value="Genomic_DNA"/>
</dbReference>
<name>X1H146_9ZZZZ</name>
<dbReference type="Gene3D" id="3.40.50.11440">
    <property type="match status" value="1"/>
</dbReference>
<sequence>MDRQRIKFPYGRCEIEIEIPSENFIGVLKSIDPPGVDDQRAEIDRSLKEPIGTETMGRMVSPGDKIALIISDKSRPVPNNVIVASLLDVLEKEKVARRNIKIIVALGMHQKMSENEIISMLGADIVKSYDVRNHDCFDKDGLTFIGSTPDGTKVKINNLVAEADFVISTGYIEPHEFAGFTGGRKSILPGVSGIEAIKWNHRIGMLENRNAKPGILDNNPIHEDMLNACGMVGLDYIVNVVLNSRNEIARCFSGDYKKAHEAGVAFF</sequence>
<evidence type="ECO:0000313" key="2">
    <source>
        <dbReference type="EMBL" id="GAH47574.1"/>
    </source>
</evidence>
<dbReference type="InterPro" id="IPR048068">
    <property type="entry name" value="LarA-like"/>
</dbReference>
<dbReference type="PANTHER" id="PTHR33171:SF17">
    <property type="entry name" value="LARA-LIKE N-TERMINAL DOMAIN-CONTAINING PROTEIN"/>
    <property type="match status" value="1"/>
</dbReference>
<protein>
    <recommendedName>
        <fullName evidence="1">LarA-like N-terminal domain-containing protein</fullName>
    </recommendedName>
</protein>
<dbReference type="PANTHER" id="PTHR33171">
    <property type="entry name" value="LAR_N DOMAIN-CONTAINING PROTEIN"/>
    <property type="match status" value="1"/>
</dbReference>
<gene>
    <name evidence="2" type="ORF">S03H2_39055</name>
</gene>
<dbReference type="AlphaFoldDB" id="X1H146"/>
<evidence type="ECO:0000259" key="1">
    <source>
        <dbReference type="Pfam" id="PF09861"/>
    </source>
</evidence>
<dbReference type="InterPro" id="IPR047926">
    <property type="entry name" value="Ni_dep_LarA"/>
</dbReference>